<proteinExistence type="predicted"/>
<accession>A0A9D8KBC8</accession>
<evidence type="ECO:0000313" key="2">
    <source>
        <dbReference type="Proteomes" id="UP000809273"/>
    </source>
</evidence>
<organism evidence="1 2">
    <name type="scientific">Candidatus Zymogenus saltonus</name>
    <dbReference type="NCBI Taxonomy" id="2844893"/>
    <lineage>
        <taxon>Bacteria</taxon>
        <taxon>Deltaproteobacteria</taxon>
        <taxon>Candidatus Zymogenia</taxon>
        <taxon>Candidatus Zymogeniales</taxon>
        <taxon>Candidatus Zymogenaceae</taxon>
        <taxon>Candidatus Zymogenus</taxon>
    </lineage>
</organism>
<reference evidence="1" key="1">
    <citation type="journal article" date="2021" name="Environ. Microbiol.">
        <title>Genomic characterization of three novel Desulfobacterota classes expand the metabolic and phylogenetic diversity of the phylum.</title>
        <authorList>
            <person name="Murphy C.L."/>
            <person name="Biggerstaff J."/>
            <person name="Eichhorn A."/>
            <person name="Ewing E."/>
            <person name="Shahan R."/>
            <person name="Soriano D."/>
            <person name="Stewart S."/>
            <person name="VanMol K."/>
            <person name="Walker R."/>
            <person name="Walters P."/>
            <person name="Elshahed M.S."/>
            <person name="Youssef N.H."/>
        </authorList>
    </citation>
    <scope>NUCLEOTIDE SEQUENCE</scope>
    <source>
        <strain evidence="1">Zod_Metabat.24</strain>
    </source>
</reference>
<sequence>MKKIIDNKDEKIVKVLKKMDESFTLSDFVEGFKKYNREDYERLEERFVNDEKNVRIMEWKKHSMPTPEKYLLNALKEYLKRNKNTITVLKGNKFKKVSAAKK</sequence>
<reference evidence="1" key="2">
    <citation type="submission" date="2021-01" db="EMBL/GenBank/DDBJ databases">
        <authorList>
            <person name="Hahn C.R."/>
            <person name="Youssef N.H."/>
            <person name="Elshahed M."/>
        </authorList>
    </citation>
    <scope>NUCLEOTIDE SEQUENCE</scope>
    <source>
        <strain evidence="1">Zod_Metabat.24</strain>
    </source>
</reference>
<dbReference type="AlphaFoldDB" id="A0A9D8KBC8"/>
<gene>
    <name evidence="1" type="ORF">JW984_01745</name>
</gene>
<protein>
    <submittedName>
        <fullName evidence="1">Uncharacterized protein</fullName>
    </submittedName>
</protein>
<comment type="caution">
    <text evidence="1">The sequence shown here is derived from an EMBL/GenBank/DDBJ whole genome shotgun (WGS) entry which is preliminary data.</text>
</comment>
<dbReference type="Proteomes" id="UP000809273">
    <property type="component" value="Unassembled WGS sequence"/>
</dbReference>
<evidence type="ECO:0000313" key="1">
    <source>
        <dbReference type="EMBL" id="MBN1571899.1"/>
    </source>
</evidence>
<name>A0A9D8KBC8_9DELT</name>
<dbReference type="EMBL" id="JAFGIX010000009">
    <property type="protein sequence ID" value="MBN1571899.1"/>
    <property type="molecule type" value="Genomic_DNA"/>
</dbReference>